<evidence type="ECO:0000256" key="2">
    <source>
        <dbReference type="ARBA" id="ARBA00009852"/>
    </source>
</evidence>
<evidence type="ECO:0000256" key="4">
    <source>
        <dbReference type="ARBA" id="ARBA00023136"/>
    </source>
</evidence>
<keyword evidence="3" id="KW-1003">Cell membrane</keyword>
<name>A0A6L6UDM8_9FLAO</name>
<comment type="similarity">
    <text evidence="2">Belongs to the YjiK family.</text>
</comment>
<sequence>MKNLKHALLITIIVITVSFFAFNSFKDQLTTGSKKAMINTENNYSNKCTIINTYNLPKILNEISGIVWLNYNTFACIQDESGTIFIYNTEEHTITKKIKFAGKGDYEAIAINNNDAYILRSDGLIYKVKNYDTDYLEIEKIETPFKSYNNMESLTLDKNNNQLLISPKDYDLEKKYIKNIYKIPLSTQEIDNNPIVSIDLKADILKDFKKKKIHETLCPSDIAIHPISKDIYVLDGRNPKLLILNKAGKIKDVFKLNKHKFAQPEGITFSEDGRLFISNEADKKRANILEVELK</sequence>
<evidence type="ECO:0000256" key="1">
    <source>
        <dbReference type="ARBA" id="ARBA00004236"/>
    </source>
</evidence>
<proteinExistence type="inferred from homology"/>
<evidence type="ECO:0000256" key="3">
    <source>
        <dbReference type="ARBA" id="ARBA00022475"/>
    </source>
</evidence>
<dbReference type="SUPFAM" id="SSF50969">
    <property type="entry name" value="YVTN repeat-like/Quinoprotein amine dehydrogenase"/>
    <property type="match status" value="1"/>
</dbReference>
<dbReference type="EMBL" id="WOWS01000003">
    <property type="protein sequence ID" value="MUU78864.1"/>
    <property type="molecule type" value="Genomic_DNA"/>
</dbReference>
<dbReference type="InterPro" id="IPR009722">
    <property type="entry name" value="YjiK/CarP"/>
</dbReference>
<evidence type="ECO:0000256" key="5">
    <source>
        <dbReference type="SAM" id="Phobius"/>
    </source>
</evidence>
<dbReference type="InterPro" id="IPR011044">
    <property type="entry name" value="Quino_amine_DH_bsu"/>
</dbReference>
<accession>A0A6L6UDM8</accession>
<dbReference type="Pfam" id="PF06977">
    <property type="entry name" value="SdiA-regulated"/>
    <property type="match status" value="1"/>
</dbReference>
<keyword evidence="5" id="KW-0812">Transmembrane</keyword>
<evidence type="ECO:0008006" key="8">
    <source>
        <dbReference type="Google" id="ProtNLM"/>
    </source>
</evidence>
<keyword evidence="5" id="KW-1133">Transmembrane helix</keyword>
<dbReference type="AlphaFoldDB" id="A0A6L6UDM8"/>
<gene>
    <name evidence="6" type="ORF">GN138_10450</name>
</gene>
<dbReference type="RefSeq" id="WP_157363831.1">
    <property type="nucleotide sequence ID" value="NZ_WOWS01000003.1"/>
</dbReference>
<keyword evidence="7" id="KW-1185">Reference proteome</keyword>
<dbReference type="Proteomes" id="UP000478208">
    <property type="component" value="Unassembled WGS sequence"/>
</dbReference>
<reference evidence="6 7" key="1">
    <citation type="submission" date="2019-12" db="EMBL/GenBank/DDBJ databases">
        <authorList>
            <person name="Li J."/>
        </authorList>
    </citation>
    <scope>NUCLEOTIDE SEQUENCE [LARGE SCALE GENOMIC DNA]</scope>
    <source>
        <strain evidence="6 7">HL2-2</strain>
    </source>
</reference>
<organism evidence="6 7">
    <name type="scientific">Winogradskyella endarachnes</name>
    <dbReference type="NCBI Taxonomy" id="2681965"/>
    <lineage>
        <taxon>Bacteria</taxon>
        <taxon>Pseudomonadati</taxon>
        <taxon>Bacteroidota</taxon>
        <taxon>Flavobacteriia</taxon>
        <taxon>Flavobacteriales</taxon>
        <taxon>Flavobacteriaceae</taxon>
        <taxon>Winogradskyella</taxon>
    </lineage>
</organism>
<protein>
    <recommendedName>
        <fullName evidence="8">SdiA-regulated family protein</fullName>
    </recommendedName>
</protein>
<evidence type="ECO:0000313" key="6">
    <source>
        <dbReference type="EMBL" id="MUU78864.1"/>
    </source>
</evidence>
<comment type="subcellular location">
    <subcellularLocation>
        <location evidence="1">Cell membrane</location>
    </subcellularLocation>
</comment>
<dbReference type="InterPro" id="IPR011042">
    <property type="entry name" value="6-blade_b-propeller_TolB-like"/>
</dbReference>
<dbReference type="Gene3D" id="2.120.10.30">
    <property type="entry name" value="TolB, C-terminal domain"/>
    <property type="match status" value="1"/>
</dbReference>
<feature type="transmembrane region" description="Helical" evidence="5">
    <location>
        <begin position="6"/>
        <end position="25"/>
    </location>
</feature>
<keyword evidence="4 5" id="KW-0472">Membrane</keyword>
<evidence type="ECO:0000313" key="7">
    <source>
        <dbReference type="Proteomes" id="UP000478208"/>
    </source>
</evidence>
<comment type="caution">
    <text evidence="6">The sequence shown here is derived from an EMBL/GenBank/DDBJ whole genome shotgun (WGS) entry which is preliminary data.</text>
</comment>
<dbReference type="GO" id="GO:0005886">
    <property type="term" value="C:plasma membrane"/>
    <property type="evidence" value="ECO:0007669"/>
    <property type="project" value="UniProtKB-SubCell"/>
</dbReference>